<evidence type="ECO:0000313" key="2">
    <source>
        <dbReference type="EMBL" id="MDP1520429.1"/>
    </source>
</evidence>
<protein>
    <submittedName>
        <fullName evidence="2">Class IV adenylate cyclase</fullName>
    </submittedName>
</protein>
<dbReference type="CDD" id="cd07890">
    <property type="entry name" value="CYTH-like_AC_IV-like"/>
    <property type="match status" value="1"/>
</dbReference>
<dbReference type="InterPro" id="IPR023577">
    <property type="entry name" value="CYTH_domain"/>
</dbReference>
<reference evidence="2" key="1">
    <citation type="journal article" date="2010" name="Int. J. Syst. Evol. Microbiol.">
        <title>Porticoccus litoralis gen. nov., sp. nov., a gammaproteobacterium isolated from the Yellow Sea.</title>
        <authorList>
            <person name="Oh H.M."/>
            <person name="Kim H."/>
            <person name="Kim K.M."/>
            <person name="Min G.S."/>
            <person name="Cho J.C."/>
        </authorList>
    </citation>
    <scope>NUCLEOTIDE SEQUENCE</scope>
    <source>
        <strain evidence="2">DSM 25064</strain>
    </source>
</reference>
<feature type="domain" description="CYTH" evidence="1">
    <location>
        <begin position="4"/>
        <end position="176"/>
    </location>
</feature>
<dbReference type="InterPro" id="IPR008173">
    <property type="entry name" value="Adenylyl_cyclase_CyaB"/>
</dbReference>
<organism evidence="2 3">
    <name type="scientific">Porticoccus litoralis</name>
    <dbReference type="NCBI Taxonomy" id="434086"/>
    <lineage>
        <taxon>Bacteria</taxon>
        <taxon>Pseudomonadati</taxon>
        <taxon>Pseudomonadota</taxon>
        <taxon>Gammaproteobacteria</taxon>
        <taxon>Cellvibrionales</taxon>
        <taxon>Porticoccaceae</taxon>
        <taxon>Porticoccus</taxon>
    </lineage>
</organism>
<dbReference type="PANTHER" id="PTHR21028">
    <property type="entry name" value="SI:CH211-156B7.4"/>
    <property type="match status" value="1"/>
</dbReference>
<gene>
    <name evidence="2" type="ORF">Q8A57_05535</name>
</gene>
<dbReference type="Gene3D" id="2.40.320.10">
    <property type="entry name" value="Hypothetical Protein Pfu-838710-001"/>
    <property type="match status" value="1"/>
</dbReference>
<dbReference type="InterPro" id="IPR033469">
    <property type="entry name" value="CYTH-like_dom_sf"/>
</dbReference>
<evidence type="ECO:0000259" key="1">
    <source>
        <dbReference type="PROSITE" id="PS51707"/>
    </source>
</evidence>
<comment type="caution">
    <text evidence="2">The sequence shown here is derived from an EMBL/GenBank/DDBJ whole genome shotgun (WGS) entry which is preliminary data.</text>
</comment>
<dbReference type="PANTHER" id="PTHR21028:SF2">
    <property type="entry name" value="CYTH DOMAIN-CONTAINING PROTEIN"/>
    <property type="match status" value="1"/>
</dbReference>
<reference evidence="2" key="2">
    <citation type="submission" date="2023-08" db="EMBL/GenBank/DDBJ databases">
        <authorList>
            <person name="Luo J."/>
        </authorList>
    </citation>
    <scope>NUCLEOTIDE SEQUENCE</scope>
    <source>
        <strain evidence="2">DSM 25064</strain>
    </source>
</reference>
<dbReference type="AlphaFoldDB" id="A0AAW8B4A7"/>
<dbReference type="PROSITE" id="PS51707">
    <property type="entry name" value="CYTH"/>
    <property type="match status" value="1"/>
</dbReference>
<accession>A0AAW8B4A7</accession>
<keyword evidence="3" id="KW-1185">Reference proteome</keyword>
<dbReference type="Pfam" id="PF01928">
    <property type="entry name" value="CYTH"/>
    <property type="match status" value="1"/>
</dbReference>
<name>A0AAW8B4A7_9GAMM</name>
<dbReference type="EMBL" id="JAUUUU010000002">
    <property type="protein sequence ID" value="MDP1520429.1"/>
    <property type="molecule type" value="Genomic_DNA"/>
</dbReference>
<evidence type="ECO:0000313" key="3">
    <source>
        <dbReference type="Proteomes" id="UP001178354"/>
    </source>
</evidence>
<dbReference type="Proteomes" id="UP001178354">
    <property type="component" value="Unassembled WGS sequence"/>
</dbReference>
<dbReference type="SUPFAM" id="SSF55154">
    <property type="entry name" value="CYTH-like phosphatases"/>
    <property type="match status" value="1"/>
</dbReference>
<sequence>MASIKEIEVKVLEVDRASLEQKILDLGGHKEFESEFFAILFDDADGSIQAAGNLLRLRKEQDGVKLTYKQTVSTGLAKIMDEHETAVDDFEVMRQILASLGYREGLSLRKNRAQFSLDGQHLVFDKYFDELEHIPEFLEIEAQSEEALLALIKRLGIEREQTRPWNTRDLMQYYQKK</sequence>
<dbReference type="RefSeq" id="WP_305169994.1">
    <property type="nucleotide sequence ID" value="NZ_JAUUUU010000002.1"/>
</dbReference>
<proteinExistence type="predicted"/>